<feature type="compositionally biased region" description="Polar residues" evidence="2">
    <location>
        <begin position="308"/>
        <end position="334"/>
    </location>
</feature>
<keyword evidence="1" id="KW-0694">RNA-binding</keyword>
<dbReference type="EMBL" id="LK023317">
    <property type="protein sequence ID" value="CDS05556.1"/>
    <property type="molecule type" value="Genomic_DNA"/>
</dbReference>
<dbReference type="SMART" id="SM00360">
    <property type="entry name" value="RRM"/>
    <property type="match status" value="1"/>
</dbReference>
<dbReference type="InterPro" id="IPR012677">
    <property type="entry name" value="Nucleotide-bd_a/b_plait_sf"/>
</dbReference>
<dbReference type="InterPro" id="IPR000504">
    <property type="entry name" value="RRM_dom"/>
</dbReference>
<dbReference type="InterPro" id="IPR035979">
    <property type="entry name" value="RBD_domain_sf"/>
</dbReference>
<dbReference type="Gene3D" id="3.30.70.330">
    <property type="match status" value="1"/>
</dbReference>
<dbReference type="GO" id="GO:0003723">
    <property type="term" value="F:RNA binding"/>
    <property type="evidence" value="ECO:0007669"/>
    <property type="project" value="UniProtKB-UniRule"/>
</dbReference>
<reference evidence="4" key="1">
    <citation type="journal article" date="2014" name="Genome Announc.">
        <title>De novo whole-genome sequence and genome annotation of Lichtheimia ramosa.</title>
        <authorList>
            <person name="Linde J."/>
            <person name="Schwartze V."/>
            <person name="Binder U."/>
            <person name="Lass-Florl C."/>
            <person name="Voigt K."/>
            <person name="Horn F."/>
        </authorList>
    </citation>
    <scope>NUCLEOTIDE SEQUENCE</scope>
    <source>
        <strain evidence="4">JMRC FSU:6197</strain>
    </source>
</reference>
<feature type="compositionally biased region" description="Low complexity" evidence="2">
    <location>
        <begin position="266"/>
        <end position="277"/>
    </location>
</feature>
<name>A0A077WCY5_9FUNG</name>
<gene>
    <name evidence="4" type="ORF">LRAMOSA08084</name>
</gene>
<evidence type="ECO:0000256" key="2">
    <source>
        <dbReference type="SAM" id="MobiDB-lite"/>
    </source>
</evidence>
<organism evidence="4">
    <name type="scientific">Lichtheimia ramosa</name>
    <dbReference type="NCBI Taxonomy" id="688394"/>
    <lineage>
        <taxon>Eukaryota</taxon>
        <taxon>Fungi</taxon>
        <taxon>Fungi incertae sedis</taxon>
        <taxon>Mucoromycota</taxon>
        <taxon>Mucoromycotina</taxon>
        <taxon>Mucoromycetes</taxon>
        <taxon>Mucorales</taxon>
        <taxon>Lichtheimiaceae</taxon>
        <taxon>Lichtheimia</taxon>
    </lineage>
</organism>
<accession>A0A077WCY5</accession>
<evidence type="ECO:0000256" key="1">
    <source>
        <dbReference type="PROSITE-ProRule" id="PRU00176"/>
    </source>
</evidence>
<feature type="domain" description="RRM" evidence="3">
    <location>
        <begin position="363"/>
        <end position="447"/>
    </location>
</feature>
<evidence type="ECO:0000313" key="4">
    <source>
        <dbReference type="EMBL" id="CDS05556.1"/>
    </source>
</evidence>
<feature type="region of interest" description="Disordered" evidence="2">
    <location>
        <begin position="306"/>
        <end position="334"/>
    </location>
</feature>
<dbReference type="OrthoDB" id="336240at2759"/>
<sequence length="622" mass="69312">MFGGEHFKKVELQQKTMATLNNKTTTRIPDHSNQYGMGTIRGLVASDTNGLGESDMYASYPKLAPTALNPSKLLHLAPDTIASNTREYRVGDVHNPMSHQYKLPRYDENYIQQQQPEPVLKHQQQRYQNVAKSIGLARPDAWGEASMDHLWSRRHPPVLPPMMCSNSHLPLATTSSPPATQQQQHGLIHPQQPIVSSPPPPVAYDPSSSCVSSMKGTLATSTQEIQAPLPQRPTTSYSPVITPRKDVGVIARPTWSQVTSGVKVASNNATASRRSSSGRPVATSASHHVKPMPAVSRRFNRTCLVKDSSATTQVSKQGDKTTNGSERGSQVSSKANNTIKLLSESMSYCGITPSLYITSNRYPVIRLSNIPWTISIKEIESIFKNIRLPDPEEHAQSIHIIIDKTTGKTQSDAFMEVATPKDAANAVRLHRNLPVKGRKLFVEHSSYEEMMQKLFPDWPGTFEHGKAVYDGSDRLSTTRHGTSSSQSPPLLLPRREIENLLGVCKNFKVHFSRKCGERPFENFISILVRFPWDQPNLITTMQRDHLYEYYKLATSVLRSHMEKPYVNLDRDLIFRMIRAALQCPGFTVPQKKGILAAANMPCPPDLLPYLETPPTPTPSEEA</sequence>
<dbReference type="SUPFAM" id="SSF54928">
    <property type="entry name" value="RNA-binding domain, RBD"/>
    <property type="match status" value="1"/>
</dbReference>
<dbReference type="PROSITE" id="PS50102">
    <property type="entry name" value="RRM"/>
    <property type="match status" value="1"/>
</dbReference>
<proteinExistence type="predicted"/>
<protein>
    <recommendedName>
        <fullName evidence="3">RRM domain-containing protein</fullName>
    </recommendedName>
</protein>
<evidence type="ECO:0000259" key="3">
    <source>
        <dbReference type="PROSITE" id="PS50102"/>
    </source>
</evidence>
<feature type="region of interest" description="Disordered" evidence="2">
    <location>
        <begin position="266"/>
        <end position="290"/>
    </location>
</feature>
<dbReference type="AlphaFoldDB" id="A0A077WCY5"/>